<reference evidence="3 4" key="1">
    <citation type="journal article" date="2010" name="Cell">
        <title>The genome of Naegleria gruberi illuminates early eukaryotic versatility.</title>
        <authorList>
            <person name="Fritz-Laylin L.K."/>
            <person name="Prochnik S.E."/>
            <person name="Ginger M.L."/>
            <person name="Dacks J.B."/>
            <person name="Carpenter M.L."/>
            <person name="Field M.C."/>
            <person name="Kuo A."/>
            <person name="Paredez A."/>
            <person name="Chapman J."/>
            <person name="Pham J."/>
            <person name="Shu S."/>
            <person name="Neupane R."/>
            <person name="Cipriano M."/>
            <person name="Mancuso J."/>
            <person name="Tu H."/>
            <person name="Salamov A."/>
            <person name="Lindquist E."/>
            <person name="Shapiro H."/>
            <person name="Lucas S."/>
            <person name="Grigoriev I.V."/>
            <person name="Cande W.Z."/>
            <person name="Fulton C."/>
            <person name="Rokhsar D.S."/>
            <person name="Dawson S.C."/>
        </authorList>
    </citation>
    <scope>NUCLEOTIDE SEQUENCE [LARGE SCALE GENOMIC DNA]</scope>
    <source>
        <strain evidence="3 4">NEG-M</strain>
    </source>
</reference>
<keyword evidence="2" id="KW-0732">Signal</keyword>
<feature type="region of interest" description="Disordered" evidence="1">
    <location>
        <begin position="485"/>
        <end position="530"/>
    </location>
</feature>
<gene>
    <name evidence="3" type="ORF">NAEGRDRAFT_59139</name>
</gene>
<feature type="compositionally biased region" description="Basic and acidic residues" evidence="1">
    <location>
        <begin position="576"/>
        <end position="585"/>
    </location>
</feature>
<organism evidence="4">
    <name type="scientific">Naegleria gruberi</name>
    <name type="common">Amoeba</name>
    <dbReference type="NCBI Taxonomy" id="5762"/>
    <lineage>
        <taxon>Eukaryota</taxon>
        <taxon>Discoba</taxon>
        <taxon>Heterolobosea</taxon>
        <taxon>Tetramitia</taxon>
        <taxon>Eutetramitia</taxon>
        <taxon>Vahlkampfiidae</taxon>
        <taxon>Naegleria</taxon>
    </lineage>
</organism>
<dbReference type="AlphaFoldDB" id="D2VT25"/>
<evidence type="ECO:0000256" key="2">
    <source>
        <dbReference type="SAM" id="SignalP"/>
    </source>
</evidence>
<keyword evidence="4" id="KW-1185">Reference proteome</keyword>
<feature type="compositionally biased region" description="Basic residues" evidence="1">
    <location>
        <begin position="642"/>
        <end position="654"/>
    </location>
</feature>
<sequence>MTTLALPTTCKSISLVLTILALTCLMLSSTSIVNAQAVGFESEVGACEFEGATIANYKASYTKANGQRVEFSKGNMLDVPPPYPGMDMENPKLHPTYEFVRFPIVEFVSDPVRFADNGNEICKMQSKFKEYLDMISTNQPNKMVHPYYKAFGVKLKVKQGAQNANQPPPAFTRVGPNLQATFSFPLDKAWPSIKAIVSFLNTKSQAAQGYKFGNRDSAASMDNLVKFIDQQDNVLRGLSGRSKFVMFFLLNYFISGKRENCEMGAFAKTITGPVLLRTQIVQLLKDGGQGSSQVELGKIENPVNLVINAYKRYLAATIGPQATVCTKQNDQDVYFTRTYDNGTPFPFSATNYLINLFDNNNPRDLFEVNADTFDNSFGRFPLTVGGQRLVIFELRTLAQFYYDSSDAELLKQFATILPTLFNLGRSINRAQAPNAVDYNLKMCSSNGMLVAYDGNAVAGPMTAQGEQQKVTAARNQRRDLEQHIVAQRHNRRNSESQSSSGGSSGGGSSGGGSSVVSSGGSSGGSGGSSTKTLAIHRARALIDDDAKVLDNTPADNISLLREERRIVRVQKRIDRENRRQKEVKSHSSQAPTEKQVRREALRLAREKKRLAREEERDIAEGVKPVTQQDLKQFVQQEEAKKSQKAKSQHASIKHNVVKNYNGGGTSVQIKLRLY</sequence>
<feature type="chain" id="PRO_5003037845" evidence="2">
    <location>
        <begin position="36"/>
        <end position="674"/>
    </location>
</feature>
<dbReference type="EMBL" id="GG738895">
    <property type="protein sequence ID" value="EFC40072.1"/>
    <property type="molecule type" value="Genomic_DNA"/>
</dbReference>
<name>D2VT25_NAEGR</name>
<proteinExistence type="predicted"/>
<evidence type="ECO:0000256" key="1">
    <source>
        <dbReference type="SAM" id="MobiDB-lite"/>
    </source>
</evidence>
<evidence type="ECO:0000313" key="4">
    <source>
        <dbReference type="Proteomes" id="UP000006671"/>
    </source>
</evidence>
<dbReference type="VEuPathDB" id="AmoebaDB:NAEGRDRAFT_59139"/>
<feature type="signal peptide" evidence="2">
    <location>
        <begin position="1"/>
        <end position="35"/>
    </location>
</feature>
<dbReference type="OMA" id="KRENCEM"/>
<feature type="compositionally biased region" description="Gly residues" evidence="1">
    <location>
        <begin position="502"/>
        <end position="513"/>
    </location>
</feature>
<accession>D2VT25</accession>
<dbReference type="OrthoDB" id="10595936at2759"/>
<dbReference type="RefSeq" id="XP_002672816.1">
    <property type="nucleotide sequence ID" value="XM_002672770.1"/>
</dbReference>
<protein>
    <submittedName>
        <fullName evidence="3">Uncharacterized protein</fullName>
    </submittedName>
</protein>
<evidence type="ECO:0000313" key="3">
    <source>
        <dbReference type="EMBL" id="EFC40072.1"/>
    </source>
</evidence>
<feature type="region of interest" description="Disordered" evidence="1">
    <location>
        <begin position="576"/>
        <end position="595"/>
    </location>
</feature>
<dbReference type="InParanoid" id="D2VT25"/>
<dbReference type="KEGG" id="ngr:NAEGRDRAFT_59139"/>
<feature type="region of interest" description="Disordered" evidence="1">
    <location>
        <begin position="633"/>
        <end position="654"/>
    </location>
</feature>
<dbReference type="GeneID" id="8850996"/>
<dbReference type="Proteomes" id="UP000006671">
    <property type="component" value="Unassembled WGS sequence"/>
</dbReference>